<dbReference type="AlphaFoldDB" id="A0A9Q0S4A6"/>
<protein>
    <submittedName>
        <fullName evidence="1">Uncharacterized protein</fullName>
    </submittedName>
</protein>
<gene>
    <name evidence="1" type="ORF">Bhyg_09306</name>
</gene>
<proteinExistence type="predicted"/>
<accession>A0A9Q0S4A6</accession>
<feature type="non-terminal residue" evidence="1">
    <location>
        <position position="47"/>
    </location>
</feature>
<evidence type="ECO:0000313" key="2">
    <source>
        <dbReference type="Proteomes" id="UP001151699"/>
    </source>
</evidence>
<dbReference type="Proteomes" id="UP001151699">
    <property type="component" value="Chromosome B"/>
</dbReference>
<sequence>MGNIRNQSHNKEIINCKHTSCGFKKYRKSVNYVEFARDNLKKTKFEA</sequence>
<keyword evidence="2" id="KW-1185">Reference proteome</keyword>
<reference evidence="1" key="1">
    <citation type="submission" date="2022-07" db="EMBL/GenBank/DDBJ databases">
        <authorList>
            <person name="Trinca V."/>
            <person name="Uliana J.V.C."/>
            <person name="Torres T.T."/>
            <person name="Ward R.J."/>
            <person name="Monesi N."/>
        </authorList>
    </citation>
    <scope>NUCLEOTIDE SEQUENCE</scope>
    <source>
        <strain evidence="1">HSMRA1968</strain>
        <tissue evidence="1">Whole embryos</tissue>
    </source>
</reference>
<dbReference type="EMBL" id="WJQU01000002">
    <property type="protein sequence ID" value="KAJ6644339.1"/>
    <property type="molecule type" value="Genomic_DNA"/>
</dbReference>
<organism evidence="1 2">
    <name type="scientific">Pseudolycoriella hygida</name>
    <dbReference type="NCBI Taxonomy" id="35572"/>
    <lineage>
        <taxon>Eukaryota</taxon>
        <taxon>Metazoa</taxon>
        <taxon>Ecdysozoa</taxon>
        <taxon>Arthropoda</taxon>
        <taxon>Hexapoda</taxon>
        <taxon>Insecta</taxon>
        <taxon>Pterygota</taxon>
        <taxon>Neoptera</taxon>
        <taxon>Endopterygota</taxon>
        <taxon>Diptera</taxon>
        <taxon>Nematocera</taxon>
        <taxon>Sciaroidea</taxon>
        <taxon>Sciaridae</taxon>
        <taxon>Pseudolycoriella</taxon>
    </lineage>
</organism>
<name>A0A9Q0S4A6_9DIPT</name>
<evidence type="ECO:0000313" key="1">
    <source>
        <dbReference type="EMBL" id="KAJ6644339.1"/>
    </source>
</evidence>
<comment type="caution">
    <text evidence="1">The sequence shown here is derived from an EMBL/GenBank/DDBJ whole genome shotgun (WGS) entry which is preliminary data.</text>
</comment>